<evidence type="ECO:0000313" key="2">
    <source>
        <dbReference type="EMBL" id="QHT18750.1"/>
    </source>
</evidence>
<evidence type="ECO:0000256" key="1">
    <source>
        <dbReference type="SAM" id="Phobius"/>
    </source>
</evidence>
<keyword evidence="1" id="KW-1133">Transmembrane helix</keyword>
<protein>
    <submittedName>
        <fullName evidence="2">Uncharacterized protein</fullName>
    </submittedName>
</protein>
<feature type="transmembrane region" description="Helical" evidence="1">
    <location>
        <begin position="97"/>
        <end position="117"/>
    </location>
</feature>
<dbReference type="EMBL" id="MN739659">
    <property type="protein sequence ID" value="QHT18750.1"/>
    <property type="molecule type" value="Genomic_DNA"/>
</dbReference>
<organism evidence="2">
    <name type="scientific">viral metagenome</name>
    <dbReference type="NCBI Taxonomy" id="1070528"/>
    <lineage>
        <taxon>unclassified sequences</taxon>
        <taxon>metagenomes</taxon>
        <taxon>organismal metagenomes</taxon>
    </lineage>
</organism>
<keyword evidence="1" id="KW-0812">Transmembrane</keyword>
<name>A0A6C0DRB0_9ZZZZ</name>
<proteinExistence type="predicted"/>
<accession>A0A6C0DRB0</accession>
<dbReference type="AlphaFoldDB" id="A0A6C0DRB0"/>
<reference evidence="2" key="1">
    <citation type="journal article" date="2020" name="Nature">
        <title>Giant virus diversity and host interactions through global metagenomics.</title>
        <authorList>
            <person name="Schulz F."/>
            <person name="Roux S."/>
            <person name="Paez-Espino D."/>
            <person name="Jungbluth S."/>
            <person name="Walsh D.A."/>
            <person name="Denef V.J."/>
            <person name="McMahon K.D."/>
            <person name="Konstantinidis K.T."/>
            <person name="Eloe-Fadrosh E.A."/>
            <person name="Kyrpides N.C."/>
            <person name="Woyke T."/>
        </authorList>
    </citation>
    <scope>NUCLEOTIDE SEQUENCE</scope>
    <source>
        <strain evidence="2">GVMAG-M-3300023174-49</strain>
    </source>
</reference>
<keyword evidence="1" id="KW-0472">Membrane</keyword>
<sequence length="120" mass="13958">MKFTKLLLCMVKPEPIIKNLNVPSCRNCIYYKPNVYDGDFTSSYTKCEKFGNKNIITGEIKYGFADLCRNDESKCGTNGKYFEEEPNINMKILKYKLISNIPYSLAFLFTSFFVYIVTHK</sequence>